<evidence type="ECO:0000313" key="1">
    <source>
        <dbReference type="EMBL" id="RVX68047.1"/>
    </source>
</evidence>
<dbReference type="EMBL" id="NAJM01000042">
    <property type="protein sequence ID" value="RVX68047.1"/>
    <property type="molecule type" value="Genomic_DNA"/>
</dbReference>
<dbReference type="AlphaFoldDB" id="A0A438MWC4"/>
<gene>
    <name evidence="1" type="ORF">B0A52_08458</name>
</gene>
<dbReference type="OrthoDB" id="10281342at2759"/>
<dbReference type="Proteomes" id="UP000288859">
    <property type="component" value="Unassembled WGS sequence"/>
</dbReference>
<proteinExistence type="predicted"/>
<comment type="caution">
    <text evidence="1">The sequence shown here is derived from an EMBL/GenBank/DDBJ whole genome shotgun (WGS) entry which is preliminary data.</text>
</comment>
<accession>A0A438MWC4</accession>
<organism evidence="1 2">
    <name type="scientific">Exophiala mesophila</name>
    <name type="common">Black yeast-like fungus</name>
    <dbReference type="NCBI Taxonomy" id="212818"/>
    <lineage>
        <taxon>Eukaryota</taxon>
        <taxon>Fungi</taxon>
        <taxon>Dikarya</taxon>
        <taxon>Ascomycota</taxon>
        <taxon>Pezizomycotina</taxon>
        <taxon>Eurotiomycetes</taxon>
        <taxon>Chaetothyriomycetidae</taxon>
        <taxon>Chaetothyriales</taxon>
        <taxon>Herpotrichiellaceae</taxon>
        <taxon>Exophiala</taxon>
    </lineage>
</organism>
<evidence type="ECO:0000313" key="2">
    <source>
        <dbReference type="Proteomes" id="UP000288859"/>
    </source>
</evidence>
<name>A0A438MWC4_EXOME</name>
<reference evidence="1 2" key="1">
    <citation type="submission" date="2017-03" db="EMBL/GenBank/DDBJ databases">
        <title>Genomes of endolithic fungi from Antarctica.</title>
        <authorList>
            <person name="Coleine C."/>
            <person name="Masonjones S."/>
            <person name="Stajich J.E."/>
        </authorList>
    </citation>
    <scope>NUCLEOTIDE SEQUENCE [LARGE SCALE GENOMIC DNA]</scope>
    <source>
        <strain evidence="1 2">CCFEE 6314</strain>
    </source>
</reference>
<protein>
    <submittedName>
        <fullName evidence="1">Uncharacterized protein</fullName>
    </submittedName>
</protein>
<sequence>MLQVNTSTFSFVICDDIPYLARRTSMCIQEHEEKVKSEYHFSALVHESEEIQISVFSVTGGPSFELSIQSASGGVEEYRVFYKNFTRQCLSFGAETVIIVENTARRVEVHFRHCNSFEPGAGDFWPRAIKTMAAFGILSLTPNISAERQLRQERIETLVLLTWVVKASLPLSILNDIGVYCTFPEDEFGDAKARYEQNGGVPSEWYSAGEYPGLRCTLFRPSFGMSACTGLSQTARLYFPETETAHKIFNPFDPAQMMAHQRWSEAEVANCNNSSVLSPIETCYRFQKRYLEQKQYGACILNYRHGGVLVMEHAQPTLNFVAPDDMGSLLGHIAGTELRC</sequence>
<dbReference type="VEuPathDB" id="FungiDB:PV10_00876"/>